<dbReference type="InterPro" id="IPR017452">
    <property type="entry name" value="GPCR_Rhodpsn_7TM"/>
</dbReference>
<comment type="caution">
    <text evidence="12">The sequence shown here is derived from an EMBL/GenBank/DDBJ whole genome shotgun (WGS) entry which is preliminary data.</text>
</comment>
<dbReference type="InterPro" id="IPR000276">
    <property type="entry name" value="GPCR_Rhodpsn"/>
</dbReference>
<dbReference type="AlphaFoldDB" id="A0A814IIA2"/>
<dbReference type="EMBL" id="CAJNOC010004478">
    <property type="protein sequence ID" value="CAF1023113.1"/>
    <property type="molecule type" value="Genomic_DNA"/>
</dbReference>
<dbReference type="PROSITE" id="PS50262">
    <property type="entry name" value="G_PROTEIN_RECEP_F1_2"/>
    <property type="match status" value="1"/>
</dbReference>
<dbReference type="GO" id="GO:0043005">
    <property type="term" value="C:neuron projection"/>
    <property type="evidence" value="ECO:0007669"/>
    <property type="project" value="TreeGrafter"/>
</dbReference>
<feature type="transmembrane region" description="Helical" evidence="10">
    <location>
        <begin position="275"/>
        <end position="295"/>
    </location>
</feature>
<evidence type="ECO:0000256" key="6">
    <source>
        <dbReference type="ARBA" id="ARBA00023136"/>
    </source>
</evidence>
<evidence type="ECO:0000256" key="1">
    <source>
        <dbReference type="ARBA" id="ARBA00004651"/>
    </source>
</evidence>
<keyword evidence="8 9" id="KW-0807">Transducer</keyword>
<keyword evidence="7 9" id="KW-0675">Receptor</keyword>
<dbReference type="Proteomes" id="UP000663879">
    <property type="component" value="Unassembled WGS sequence"/>
</dbReference>
<protein>
    <recommendedName>
        <fullName evidence="11">G-protein coupled receptors family 1 profile domain-containing protein</fullName>
    </recommendedName>
</protein>
<dbReference type="Gene3D" id="1.20.1070.10">
    <property type="entry name" value="Rhodopsin 7-helix transmembrane proteins"/>
    <property type="match status" value="1"/>
</dbReference>
<feature type="domain" description="G-protein coupled receptors family 1 profile" evidence="11">
    <location>
        <begin position="59"/>
        <end position="342"/>
    </location>
</feature>
<keyword evidence="6 10" id="KW-0472">Membrane</keyword>
<comment type="similarity">
    <text evidence="9">Belongs to the G-protein coupled receptor 1 family.</text>
</comment>
<sequence length="402" mass="47102">MLSQTYIITILVIKCLVNNVMSDIDAFNQTSNENQSTPSFYRYFQIGIYVIIWLIGSIGGFLVIYVILANNKLKTITNTFLLNLAIADFIFLQGIPFYLTSLINREWIFSLFTCKLFWTFTGVNQFTAIFILTLLAFDRYLAVCRPDLSRWRKSTCSKKVLLTLWTISIIFMLPIILYSNVDTVLIVLNSDTNLNNTNQTSISSVRYFRTCTILWPENDLVQLETAFTIYGILFSYFIPILLISIFYFSIIFRLRKNKKLLNLKPPSKRKDRRKATYLVLIVISIYILTYTPHWMFQVFLTVSYMINPNNNGSNSYYQISAHISSAFQMLVYLNSTLNPFCYAFISEIFRNSFKEAINCNITMKLIRRCFLRFFKTERIRSQRVKTRASSFKRTNEFNSELI</sequence>
<keyword evidence="13" id="KW-1185">Reference proteome</keyword>
<dbReference type="GO" id="GO:0005886">
    <property type="term" value="C:plasma membrane"/>
    <property type="evidence" value="ECO:0007669"/>
    <property type="project" value="UniProtKB-SubCell"/>
</dbReference>
<dbReference type="Pfam" id="PF00001">
    <property type="entry name" value="7tm_1"/>
    <property type="match status" value="1"/>
</dbReference>
<keyword evidence="2" id="KW-1003">Cell membrane</keyword>
<feature type="transmembrane region" description="Helical" evidence="10">
    <location>
        <begin position="80"/>
        <end position="103"/>
    </location>
</feature>
<evidence type="ECO:0000313" key="12">
    <source>
        <dbReference type="EMBL" id="CAF1023113.1"/>
    </source>
</evidence>
<dbReference type="PROSITE" id="PS00237">
    <property type="entry name" value="G_PROTEIN_RECEP_F1_1"/>
    <property type="match status" value="1"/>
</dbReference>
<dbReference type="GO" id="GO:0004930">
    <property type="term" value="F:G protein-coupled receptor activity"/>
    <property type="evidence" value="ECO:0007669"/>
    <property type="project" value="UniProtKB-KW"/>
</dbReference>
<dbReference type="OrthoDB" id="6076970at2759"/>
<feature type="transmembrane region" description="Helical" evidence="10">
    <location>
        <begin position="123"/>
        <end position="141"/>
    </location>
</feature>
<feature type="transmembrane region" description="Helical" evidence="10">
    <location>
        <begin position="227"/>
        <end position="254"/>
    </location>
</feature>
<evidence type="ECO:0000256" key="10">
    <source>
        <dbReference type="SAM" id="Phobius"/>
    </source>
</evidence>
<accession>A0A814IIA2</accession>
<dbReference type="GO" id="GO:0042277">
    <property type="term" value="F:peptide binding"/>
    <property type="evidence" value="ECO:0007669"/>
    <property type="project" value="TreeGrafter"/>
</dbReference>
<evidence type="ECO:0000256" key="5">
    <source>
        <dbReference type="ARBA" id="ARBA00023040"/>
    </source>
</evidence>
<reference evidence="12" key="1">
    <citation type="submission" date="2021-02" db="EMBL/GenBank/DDBJ databases">
        <authorList>
            <person name="Nowell W R."/>
        </authorList>
    </citation>
    <scope>NUCLEOTIDE SEQUENCE</scope>
    <source>
        <strain evidence="12">Ploen Becks lab</strain>
    </source>
</reference>
<keyword evidence="5 9" id="KW-0297">G-protein coupled receptor</keyword>
<keyword evidence="3 9" id="KW-0812">Transmembrane</keyword>
<evidence type="ECO:0000256" key="8">
    <source>
        <dbReference type="ARBA" id="ARBA00023224"/>
    </source>
</evidence>
<dbReference type="SUPFAM" id="SSF81321">
    <property type="entry name" value="Family A G protein-coupled receptor-like"/>
    <property type="match status" value="1"/>
</dbReference>
<organism evidence="12 13">
    <name type="scientific">Brachionus calyciflorus</name>
    <dbReference type="NCBI Taxonomy" id="104777"/>
    <lineage>
        <taxon>Eukaryota</taxon>
        <taxon>Metazoa</taxon>
        <taxon>Spiralia</taxon>
        <taxon>Gnathifera</taxon>
        <taxon>Rotifera</taxon>
        <taxon>Eurotatoria</taxon>
        <taxon>Monogononta</taxon>
        <taxon>Pseudotrocha</taxon>
        <taxon>Ploima</taxon>
        <taxon>Brachionidae</taxon>
        <taxon>Brachionus</taxon>
    </lineage>
</organism>
<evidence type="ECO:0000256" key="4">
    <source>
        <dbReference type="ARBA" id="ARBA00022989"/>
    </source>
</evidence>
<evidence type="ECO:0000256" key="9">
    <source>
        <dbReference type="RuleBase" id="RU000688"/>
    </source>
</evidence>
<dbReference type="PANTHER" id="PTHR24229:SF40">
    <property type="entry name" value="ALLATOSTATIN C RECEPTOR 1-RELATED"/>
    <property type="match status" value="1"/>
</dbReference>
<evidence type="ECO:0000313" key="13">
    <source>
        <dbReference type="Proteomes" id="UP000663879"/>
    </source>
</evidence>
<feature type="transmembrane region" description="Helical" evidence="10">
    <location>
        <begin position="162"/>
        <end position="181"/>
    </location>
</feature>
<comment type="subcellular location">
    <subcellularLocation>
        <location evidence="1">Cell membrane</location>
        <topology evidence="1">Multi-pass membrane protein</topology>
    </subcellularLocation>
</comment>
<evidence type="ECO:0000256" key="2">
    <source>
        <dbReference type="ARBA" id="ARBA00022475"/>
    </source>
</evidence>
<evidence type="ECO:0000259" key="11">
    <source>
        <dbReference type="PROSITE" id="PS50262"/>
    </source>
</evidence>
<evidence type="ECO:0000256" key="7">
    <source>
        <dbReference type="ARBA" id="ARBA00023170"/>
    </source>
</evidence>
<evidence type="ECO:0000256" key="3">
    <source>
        <dbReference type="ARBA" id="ARBA00022692"/>
    </source>
</evidence>
<dbReference type="PANTHER" id="PTHR24229">
    <property type="entry name" value="NEUROPEPTIDES RECEPTOR"/>
    <property type="match status" value="1"/>
</dbReference>
<proteinExistence type="inferred from homology"/>
<gene>
    <name evidence="12" type="ORF">OXX778_LOCUS17481</name>
</gene>
<name>A0A814IIA2_9BILA</name>
<feature type="transmembrane region" description="Helical" evidence="10">
    <location>
        <begin position="46"/>
        <end position="68"/>
    </location>
</feature>
<keyword evidence="4 10" id="KW-1133">Transmembrane helix</keyword>
<dbReference type="PRINTS" id="PR00237">
    <property type="entry name" value="GPCRRHODOPSN"/>
</dbReference>